<dbReference type="Pfam" id="PF00355">
    <property type="entry name" value="Rieske"/>
    <property type="match status" value="1"/>
</dbReference>
<evidence type="ECO:0000259" key="5">
    <source>
        <dbReference type="PROSITE" id="PS51296"/>
    </source>
</evidence>
<keyword evidence="4" id="KW-0411">Iron-sulfur</keyword>
<dbReference type="PANTHER" id="PTHR21496">
    <property type="entry name" value="FERREDOXIN-RELATED"/>
    <property type="match status" value="1"/>
</dbReference>
<organism evidence="6 7">
    <name type="scientific">Roseicella frigidaeris</name>
    <dbReference type="NCBI Taxonomy" id="2230885"/>
    <lineage>
        <taxon>Bacteria</taxon>
        <taxon>Pseudomonadati</taxon>
        <taxon>Pseudomonadota</taxon>
        <taxon>Alphaproteobacteria</taxon>
        <taxon>Acetobacterales</taxon>
        <taxon>Roseomonadaceae</taxon>
        <taxon>Roseicella</taxon>
    </lineage>
</organism>
<dbReference type="CDD" id="cd03467">
    <property type="entry name" value="Rieske"/>
    <property type="match status" value="1"/>
</dbReference>
<dbReference type="PANTHER" id="PTHR21496:SF23">
    <property type="entry name" value="3-PHENYLPROPIONATE_CINNAMIC ACID DIOXYGENASE FERREDOXIN SUBUNIT"/>
    <property type="match status" value="1"/>
</dbReference>
<reference evidence="7" key="1">
    <citation type="submission" date="2018-06" db="EMBL/GenBank/DDBJ databases">
        <authorList>
            <person name="Khan S.A."/>
        </authorList>
    </citation>
    <scope>NUCLEOTIDE SEQUENCE [LARGE SCALE GENOMIC DNA]</scope>
    <source>
        <strain evidence="7">DB-1506</strain>
    </source>
</reference>
<dbReference type="InterPro" id="IPR017941">
    <property type="entry name" value="Rieske_2Fe-2S"/>
</dbReference>
<dbReference type="GO" id="GO:0051537">
    <property type="term" value="F:2 iron, 2 sulfur cluster binding"/>
    <property type="evidence" value="ECO:0007669"/>
    <property type="project" value="UniProtKB-KW"/>
</dbReference>
<evidence type="ECO:0000256" key="2">
    <source>
        <dbReference type="ARBA" id="ARBA00022723"/>
    </source>
</evidence>
<dbReference type="EMBL" id="QLIX01000026">
    <property type="protein sequence ID" value="RAI56153.1"/>
    <property type="molecule type" value="Genomic_DNA"/>
</dbReference>
<dbReference type="InterPro" id="IPR036922">
    <property type="entry name" value="Rieske_2Fe-2S_sf"/>
</dbReference>
<dbReference type="AlphaFoldDB" id="A0A327M1X9"/>
<sequence length="137" mass="15161">MAKLIVGAVAEIPPGGRKLVEAEGKRIVVFNLAGEFFALSDRCPHQGGSLCAGLVSGHVDSPEPGVYRYGRRGEMIRCPWHYWEFDIRTGKSWFDPKRVQVRQFPAHVEKGAALVEGPYTAETFPVSVEDDYVVVEA</sequence>
<dbReference type="PROSITE" id="PS51296">
    <property type="entry name" value="RIESKE"/>
    <property type="match status" value="1"/>
</dbReference>
<keyword evidence="1" id="KW-0001">2Fe-2S</keyword>
<dbReference type="OrthoDB" id="9800776at2"/>
<comment type="caution">
    <text evidence="6">The sequence shown here is derived from an EMBL/GenBank/DDBJ whole genome shotgun (WGS) entry which is preliminary data.</text>
</comment>
<keyword evidence="3" id="KW-0408">Iron</keyword>
<evidence type="ECO:0000256" key="4">
    <source>
        <dbReference type="ARBA" id="ARBA00023014"/>
    </source>
</evidence>
<dbReference type="GO" id="GO:0046872">
    <property type="term" value="F:metal ion binding"/>
    <property type="evidence" value="ECO:0007669"/>
    <property type="project" value="UniProtKB-KW"/>
</dbReference>
<evidence type="ECO:0000256" key="3">
    <source>
        <dbReference type="ARBA" id="ARBA00023004"/>
    </source>
</evidence>
<gene>
    <name evidence="6" type="ORF">DOO78_22665</name>
</gene>
<evidence type="ECO:0000313" key="7">
    <source>
        <dbReference type="Proteomes" id="UP000249065"/>
    </source>
</evidence>
<accession>A0A327M1X9</accession>
<dbReference type="Gene3D" id="2.102.10.10">
    <property type="entry name" value="Rieske [2Fe-2S] iron-sulphur domain"/>
    <property type="match status" value="1"/>
</dbReference>
<dbReference type="Proteomes" id="UP000249065">
    <property type="component" value="Unassembled WGS sequence"/>
</dbReference>
<protein>
    <submittedName>
        <fullName evidence="6">Rieske (2Fe-2S) protein</fullName>
    </submittedName>
</protein>
<evidence type="ECO:0000256" key="1">
    <source>
        <dbReference type="ARBA" id="ARBA00022714"/>
    </source>
</evidence>
<keyword evidence="7" id="KW-1185">Reference proteome</keyword>
<dbReference type="SUPFAM" id="SSF50022">
    <property type="entry name" value="ISP domain"/>
    <property type="match status" value="1"/>
</dbReference>
<feature type="domain" description="Rieske" evidence="5">
    <location>
        <begin position="4"/>
        <end position="115"/>
    </location>
</feature>
<dbReference type="RefSeq" id="WP_111472160.1">
    <property type="nucleotide sequence ID" value="NZ_QLIX01000026.1"/>
</dbReference>
<evidence type="ECO:0000313" key="6">
    <source>
        <dbReference type="EMBL" id="RAI56153.1"/>
    </source>
</evidence>
<name>A0A327M1X9_9PROT</name>
<keyword evidence="2" id="KW-0479">Metal-binding</keyword>
<proteinExistence type="predicted"/>